<keyword evidence="2" id="KW-0732">Signal</keyword>
<keyword evidence="4" id="KW-1185">Reference proteome</keyword>
<reference evidence="3 4" key="1">
    <citation type="submission" date="2023-09" db="EMBL/GenBank/DDBJ databases">
        <title>Complete genome of Streptomyces roseicoloratus T14.</title>
        <authorList>
            <person name="Bashizi T."/>
            <person name="Kim M.-J."/>
            <person name="Lee G."/>
            <person name="Tagele S.B."/>
            <person name="Shin J.-H."/>
        </authorList>
    </citation>
    <scope>NUCLEOTIDE SEQUENCE [LARGE SCALE GENOMIC DNA]</scope>
    <source>
        <strain evidence="3 4">T14</strain>
    </source>
</reference>
<dbReference type="EMBL" id="CP133762">
    <property type="protein sequence ID" value="WMX48597.1"/>
    <property type="molecule type" value="Genomic_DNA"/>
</dbReference>
<feature type="chain" id="PRO_5045898472" evidence="2">
    <location>
        <begin position="37"/>
        <end position="73"/>
    </location>
</feature>
<accession>A0ABY9S2E0</accession>
<protein>
    <submittedName>
        <fullName evidence="3">Uncharacterized protein</fullName>
    </submittedName>
</protein>
<dbReference type="RefSeq" id="WP_309550009.1">
    <property type="nucleotide sequence ID" value="NZ_CP133762.1"/>
</dbReference>
<organism evidence="3 4">
    <name type="scientific">Streptomyces roseicoloratus</name>
    <dbReference type="NCBI Taxonomy" id="2508722"/>
    <lineage>
        <taxon>Bacteria</taxon>
        <taxon>Bacillati</taxon>
        <taxon>Actinomycetota</taxon>
        <taxon>Actinomycetes</taxon>
        <taxon>Kitasatosporales</taxon>
        <taxon>Streptomycetaceae</taxon>
        <taxon>Streptomyces</taxon>
    </lineage>
</organism>
<feature type="compositionally biased region" description="Low complexity" evidence="1">
    <location>
        <begin position="38"/>
        <end position="54"/>
    </location>
</feature>
<evidence type="ECO:0000256" key="1">
    <source>
        <dbReference type="SAM" id="MobiDB-lite"/>
    </source>
</evidence>
<proteinExistence type="predicted"/>
<feature type="signal peptide" evidence="2">
    <location>
        <begin position="1"/>
        <end position="36"/>
    </location>
</feature>
<gene>
    <name evidence="3" type="ORF">RGF97_32635</name>
</gene>
<feature type="region of interest" description="Disordered" evidence="1">
    <location>
        <begin position="38"/>
        <end position="73"/>
    </location>
</feature>
<evidence type="ECO:0000313" key="4">
    <source>
        <dbReference type="Proteomes" id="UP001250858"/>
    </source>
</evidence>
<sequence length="73" mass="7124">MAKRTNILGATRIRPALAALGLGAVIALGAAGTAMADGVTDTGTTGTSTTQQVPAPAPTPTPTDDTDWNSTGS</sequence>
<evidence type="ECO:0000256" key="2">
    <source>
        <dbReference type="SAM" id="SignalP"/>
    </source>
</evidence>
<name>A0ABY9S2E0_9ACTN</name>
<dbReference type="Proteomes" id="UP001250858">
    <property type="component" value="Chromosome"/>
</dbReference>
<evidence type="ECO:0000313" key="3">
    <source>
        <dbReference type="EMBL" id="WMX48597.1"/>
    </source>
</evidence>